<evidence type="ECO:0000256" key="3">
    <source>
        <dbReference type="ARBA" id="ARBA00004269"/>
    </source>
</evidence>
<evidence type="ECO:0000256" key="11">
    <source>
        <dbReference type="ARBA" id="ARBA00023242"/>
    </source>
</evidence>
<evidence type="ECO:0000256" key="8">
    <source>
        <dbReference type="ARBA" id="ARBA00022989"/>
    </source>
</evidence>
<keyword evidence="9 14" id="KW-0472">Membrane</keyword>
<keyword evidence="8 14" id="KW-1133">Transmembrane helix</keyword>
<feature type="compositionally biased region" description="Gly residues" evidence="13">
    <location>
        <begin position="297"/>
        <end position="306"/>
    </location>
</feature>
<feature type="compositionally biased region" description="Polar residues" evidence="13">
    <location>
        <begin position="705"/>
        <end position="729"/>
    </location>
</feature>
<evidence type="ECO:0000256" key="2">
    <source>
        <dbReference type="ARBA" id="ARBA00004232"/>
    </source>
</evidence>
<reference evidence="15" key="1">
    <citation type="submission" date="2016-01" db="EMBL/GenBank/DDBJ databases">
        <title>Reference transcriptome for the parasite Schistocephalus solidus: insights into the molecular evolution of parasitism.</title>
        <authorList>
            <person name="Hebert F.O."/>
            <person name="Grambauer S."/>
            <person name="Barber I."/>
            <person name="Landry C.R."/>
            <person name="Aubin-Horth N."/>
        </authorList>
    </citation>
    <scope>NUCLEOTIDE SEQUENCE</scope>
</reference>
<evidence type="ECO:0000256" key="14">
    <source>
        <dbReference type="SAM" id="Phobius"/>
    </source>
</evidence>
<keyword evidence="11" id="KW-0539">Nucleus</keyword>
<feature type="region of interest" description="Disordered" evidence="13">
    <location>
        <begin position="253"/>
        <end position="325"/>
    </location>
</feature>
<feature type="region of interest" description="Disordered" evidence="13">
    <location>
        <begin position="650"/>
        <end position="729"/>
    </location>
</feature>
<gene>
    <name evidence="15" type="ORF">TR123669</name>
</gene>
<evidence type="ECO:0000256" key="6">
    <source>
        <dbReference type="ARBA" id="ARBA00022692"/>
    </source>
</evidence>
<feature type="compositionally biased region" description="Low complexity" evidence="13">
    <location>
        <begin position="283"/>
        <end position="296"/>
    </location>
</feature>
<dbReference type="InterPro" id="IPR019130">
    <property type="entry name" value="Macoilin"/>
</dbReference>
<evidence type="ECO:0000256" key="12">
    <source>
        <dbReference type="ARBA" id="ARBA00031129"/>
    </source>
</evidence>
<feature type="region of interest" description="Disordered" evidence="13">
    <location>
        <begin position="544"/>
        <end position="624"/>
    </location>
</feature>
<feature type="transmembrane region" description="Helical" evidence="14">
    <location>
        <begin position="71"/>
        <end position="88"/>
    </location>
</feature>
<dbReference type="GO" id="GO:0023041">
    <property type="term" value="P:neuronal signal transduction"/>
    <property type="evidence" value="ECO:0007669"/>
    <property type="project" value="InterPro"/>
</dbReference>
<evidence type="ECO:0000256" key="9">
    <source>
        <dbReference type="ARBA" id="ARBA00023136"/>
    </source>
</evidence>
<accession>A0A0V0J584</accession>
<feature type="compositionally biased region" description="Low complexity" evidence="13">
    <location>
        <begin position="650"/>
        <end position="684"/>
    </location>
</feature>
<evidence type="ECO:0000256" key="10">
    <source>
        <dbReference type="ARBA" id="ARBA00023180"/>
    </source>
</evidence>
<sequence>MYVRRKNCEYGRIKRNSRKNKACDTFSTNFGSYLKLLLAWAAIMTLDFLMEFRFEYMWPCWLLMRTINDSFKYQGLAFAIFFTLIALTSDLICYMLVPSSWLFLFGSTCVWIELVWHAERGICIPTVALCFLFLYMEVAVRLRDPKSIPLSIDLCRPFAAHCIGYPVVTLGFGLKSLLSHQFRLHRQRQVQSQNLKYFYLLASALPEEARSHNRIGELANGELPSSSASVIPAALPSIPSSSAAGHTNLLQSGAFASDRERERPSASGGGGGGKERSTRKNLSTGKSGAAVTAAAGESGGGGGGAGLTSRSDAATSTSRGSLHPATIPAAACDSTLNSSDRAFFANDADSIVLKGADGCSPSVCSTNWGDAGSPTASSNSSLSGHEDISAAMTVMSGSANTNKKAVASGTPLSHQGTSPCSKSSRGGQSADSSTVSASSSSPTAIVTSSTTTKSGANGRQKDSSLSKLEEELRRLRSERQNLHATEVDLRSQVARLTAIERASLTENSQMRQELEQLQSKLSSANQRLQTERSNLQALEKRLAEERRQRTTLEQQLVAEKRARKEAEEKEAAKTVPASSQSSKAVGKLVGTNRPGTGTAAPGRGAVGSPSSTVNTNACTSETCSSRLRELEAQLKSVTRDLAAKEVQLASLRSSRATAAPATSSTTNSVFSSSSSGTSNAAGTTEGQQKMRKQQQQQQQLHRVGSGSTAPSNPSQAVAGGSNNAKCSVM</sequence>
<name>A0A0V0J584_SCHSO</name>
<dbReference type="Pfam" id="PF09726">
    <property type="entry name" value="Macoilin"/>
    <property type="match status" value="2"/>
</dbReference>
<feature type="compositionally biased region" description="Polar residues" evidence="13">
    <location>
        <begin position="608"/>
        <end position="624"/>
    </location>
</feature>
<comment type="subcellular location">
    <subcellularLocation>
        <location evidence="2">Nucleus membrane</location>
        <topology evidence="2">Multi-pass membrane protein</topology>
    </subcellularLocation>
    <subcellularLocation>
        <location evidence="3">Rough endoplasmic reticulum membrane</location>
        <topology evidence="3">Multi-pass membrane protein</topology>
    </subcellularLocation>
</comment>
<feature type="compositionally biased region" description="Low complexity" evidence="13">
    <location>
        <begin position="307"/>
        <end position="321"/>
    </location>
</feature>
<feature type="compositionally biased region" description="Polar residues" evidence="13">
    <location>
        <begin position="410"/>
        <end position="427"/>
    </location>
</feature>
<feature type="compositionally biased region" description="Basic and acidic residues" evidence="13">
    <location>
        <begin position="558"/>
        <end position="572"/>
    </location>
</feature>
<feature type="compositionally biased region" description="Low complexity" evidence="13">
    <location>
        <begin position="429"/>
        <end position="454"/>
    </location>
</feature>
<feature type="region of interest" description="Disordered" evidence="13">
    <location>
        <begin position="365"/>
        <end position="384"/>
    </location>
</feature>
<dbReference type="GO" id="GO:0030867">
    <property type="term" value="C:rough endoplasmic reticulum membrane"/>
    <property type="evidence" value="ECO:0007669"/>
    <property type="project" value="UniProtKB-SubCell"/>
</dbReference>
<dbReference type="GO" id="GO:0031965">
    <property type="term" value="C:nuclear membrane"/>
    <property type="evidence" value="ECO:0007669"/>
    <property type="project" value="UniProtKB-SubCell"/>
</dbReference>
<protein>
    <recommendedName>
        <fullName evidence="4">Macoilin</fullName>
    </recommendedName>
    <alternativeName>
        <fullName evidence="12">Transmembrane protein 57</fullName>
    </alternativeName>
</protein>
<dbReference type="PANTHER" id="PTHR47464:SF2">
    <property type="entry name" value="MACOILIN"/>
    <property type="match status" value="1"/>
</dbReference>
<evidence type="ECO:0000256" key="5">
    <source>
        <dbReference type="ARBA" id="ARBA00022553"/>
    </source>
</evidence>
<keyword evidence="7" id="KW-0256">Endoplasmic reticulum</keyword>
<evidence type="ECO:0000256" key="1">
    <source>
        <dbReference type="ARBA" id="ARBA00003440"/>
    </source>
</evidence>
<dbReference type="EMBL" id="GEEE01002257">
    <property type="protein sequence ID" value="JAP60968.1"/>
    <property type="molecule type" value="Transcribed_RNA"/>
</dbReference>
<keyword evidence="5" id="KW-0597">Phosphoprotein</keyword>
<feature type="region of interest" description="Disordered" evidence="13">
    <location>
        <begin position="402"/>
        <end position="467"/>
    </location>
</feature>
<keyword evidence="10" id="KW-0325">Glycoprotein</keyword>
<evidence type="ECO:0000256" key="13">
    <source>
        <dbReference type="SAM" id="MobiDB-lite"/>
    </source>
</evidence>
<feature type="compositionally biased region" description="Low complexity" evidence="13">
    <location>
        <begin position="593"/>
        <end position="603"/>
    </location>
</feature>
<organism evidence="15">
    <name type="scientific">Schistocephalus solidus</name>
    <name type="common">Tapeworm</name>
    <dbReference type="NCBI Taxonomy" id="70667"/>
    <lineage>
        <taxon>Eukaryota</taxon>
        <taxon>Metazoa</taxon>
        <taxon>Spiralia</taxon>
        <taxon>Lophotrochozoa</taxon>
        <taxon>Platyhelminthes</taxon>
        <taxon>Cestoda</taxon>
        <taxon>Eucestoda</taxon>
        <taxon>Diphyllobothriidea</taxon>
        <taxon>Diphyllobothriidae</taxon>
        <taxon>Schistocephalus</taxon>
    </lineage>
</organism>
<evidence type="ECO:0000313" key="15">
    <source>
        <dbReference type="EMBL" id="JAP60968.1"/>
    </source>
</evidence>
<evidence type="ECO:0000256" key="4">
    <source>
        <dbReference type="ARBA" id="ARBA00021882"/>
    </source>
</evidence>
<feature type="compositionally biased region" description="Polar residues" evidence="13">
    <location>
        <begin position="365"/>
        <end position="383"/>
    </location>
</feature>
<keyword evidence="6 14" id="KW-0812">Transmembrane</keyword>
<evidence type="ECO:0000256" key="7">
    <source>
        <dbReference type="ARBA" id="ARBA00022824"/>
    </source>
</evidence>
<dbReference type="AlphaFoldDB" id="A0A0V0J584"/>
<proteinExistence type="predicted"/>
<dbReference type="PANTHER" id="PTHR47464">
    <property type="entry name" value="MACOILIN"/>
    <property type="match status" value="1"/>
</dbReference>
<comment type="function">
    <text evidence="1">Plays a role in the regulation of neuronal activity.</text>
</comment>